<reference evidence="2 3" key="1">
    <citation type="journal article" date="2018" name="Evol. Lett.">
        <title>Horizontal gene cluster transfer increased hallucinogenic mushroom diversity.</title>
        <authorList>
            <person name="Reynolds H.T."/>
            <person name="Vijayakumar V."/>
            <person name="Gluck-Thaler E."/>
            <person name="Korotkin H.B."/>
            <person name="Matheny P.B."/>
            <person name="Slot J.C."/>
        </authorList>
    </citation>
    <scope>NUCLEOTIDE SEQUENCE [LARGE SCALE GENOMIC DNA]</scope>
    <source>
        <strain evidence="2 3">2629</strain>
    </source>
</reference>
<feature type="region of interest" description="Disordered" evidence="1">
    <location>
        <begin position="1"/>
        <end position="154"/>
    </location>
</feature>
<evidence type="ECO:0000313" key="2">
    <source>
        <dbReference type="EMBL" id="PPR05062.1"/>
    </source>
</evidence>
<proteinExistence type="predicted"/>
<evidence type="ECO:0000313" key="3">
    <source>
        <dbReference type="Proteomes" id="UP000284842"/>
    </source>
</evidence>
<feature type="compositionally biased region" description="Basic and acidic residues" evidence="1">
    <location>
        <begin position="55"/>
        <end position="67"/>
    </location>
</feature>
<gene>
    <name evidence="2" type="ORF">CVT24_010189</name>
</gene>
<comment type="caution">
    <text evidence="2">The sequence shown here is derived from an EMBL/GenBank/DDBJ whole genome shotgun (WGS) entry which is preliminary data.</text>
</comment>
<dbReference type="EMBL" id="NHTK01000855">
    <property type="protein sequence ID" value="PPR05062.1"/>
    <property type="molecule type" value="Genomic_DNA"/>
</dbReference>
<keyword evidence="3" id="KW-1185">Reference proteome</keyword>
<name>A0A409YPY2_9AGAR</name>
<dbReference type="Proteomes" id="UP000284842">
    <property type="component" value="Unassembled WGS sequence"/>
</dbReference>
<protein>
    <submittedName>
        <fullName evidence="2">Uncharacterized protein</fullName>
    </submittedName>
</protein>
<evidence type="ECO:0000256" key="1">
    <source>
        <dbReference type="SAM" id="MobiDB-lite"/>
    </source>
</evidence>
<feature type="non-terminal residue" evidence="2">
    <location>
        <position position="154"/>
    </location>
</feature>
<feature type="compositionally biased region" description="Acidic residues" evidence="1">
    <location>
        <begin position="128"/>
        <end position="154"/>
    </location>
</feature>
<organism evidence="2 3">
    <name type="scientific">Panaeolus cyanescens</name>
    <dbReference type="NCBI Taxonomy" id="181874"/>
    <lineage>
        <taxon>Eukaryota</taxon>
        <taxon>Fungi</taxon>
        <taxon>Dikarya</taxon>
        <taxon>Basidiomycota</taxon>
        <taxon>Agaricomycotina</taxon>
        <taxon>Agaricomycetes</taxon>
        <taxon>Agaricomycetidae</taxon>
        <taxon>Agaricales</taxon>
        <taxon>Agaricineae</taxon>
        <taxon>Galeropsidaceae</taxon>
        <taxon>Panaeolus</taxon>
    </lineage>
</organism>
<accession>A0A409YPY2</accession>
<dbReference type="AlphaFoldDB" id="A0A409YPY2"/>
<dbReference type="InParanoid" id="A0A409YPY2"/>
<sequence length="154" mass="17102">MPGSQRKRTWQAMNEGLTNAELCGDSGKQESGLAHSQSDSMDVREDWRTTSLSEGEMRDSEDGDGYKEAGSTSTEGGEEYQEKRAYTAMQDGTEYEEGRDSSPLAGEEALAKRRRRKGKQRNPFLDVEAQDVDVSDNEESNADIETESFIDDGD</sequence>